<keyword evidence="1" id="KW-0934">Plastid</keyword>
<protein>
    <submittedName>
        <fullName evidence="1">Uncharacterized protein</fullName>
    </submittedName>
</protein>
<dbReference type="AlphaFoldDB" id="A0A410D2X7"/>
<proteinExistence type="predicted"/>
<reference evidence="1" key="1">
    <citation type="journal article" date="2019" name="Genome Biol. Evol.">
        <title>Plastid Genomes and Proteins Illuminate the Evolution of Eustigmatophyte Algae and Their Bacterial Endosymbionts.</title>
        <authorList>
            <person name="Sevcikova T."/>
            <person name="Yurchenko T."/>
            <person name="Fawley K.P."/>
            <person name="Amaral R."/>
            <person name="Strnad H."/>
            <person name="Santos L.M."/>
            <person name="Fawley M.W."/>
            <person name="Elias M."/>
        </authorList>
    </citation>
    <scope>NUCLEOTIDE SEQUENCE</scope>
    <source>
        <strain evidence="1">CAUP Q 401</strain>
    </source>
</reference>
<sequence>MSHSVTMFNQFSLKNMVFMLINYSSQTNTKIRIRKNEILTKSFDSSGYQLNKQNRLTFIDNHKNVASNLNQKKFVTQYLQELKCIELKSHFKVEEVQRLKRSTKSRILSTRLTTFSV</sequence>
<name>A0A410D2X7_9STRA</name>
<accession>A0A410D2X7</accession>
<gene>
    <name evidence="1" type="primary">ycf95</name>
</gene>
<organism evidence="1">
    <name type="scientific">Pseudellipsoidion edaphicum</name>
    <dbReference type="NCBI Taxonomy" id="1431838"/>
    <lineage>
        <taxon>Eukaryota</taxon>
        <taxon>Sar</taxon>
        <taxon>Stramenopiles</taxon>
        <taxon>Ochrophyta</taxon>
        <taxon>Eustigmatophyceae</taxon>
        <taxon>Eustigmatales</taxon>
        <taxon>Neomonodaceae</taxon>
        <taxon>Pseudellipsoidion</taxon>
    </lineage>
</organism>
<dbReference type="GeneID" id="38948295"/>
<dbReference type="RefSeq" id="YP_009551127.1">
    <property type="nucleotide sequence ID" value="NC_040299.1"/>
</dbReference>
<geneLocation type="plastid" evidence="1"/>
<dbReference type="EMBL" id="MK281457">
    <property type="protein sequence ID" value="QAA12053.1"/>
    <property type="molecule type" value="Genomic_DNA"/>
</dbReference>
<evidence type="ECO:0000313" key="1">
    <source>
        <dbReference type="EMBL" id="QAA12053.1"/>
    </source>
</evidence>